<reference evidence="3" key="1">
    <citation type="submission" date="2018-05" db="EMBL/GenBank/DDBJ databases">
        <authorList>
            <person name="Lanie J.A."/>
            <person name="Ng W.-L."/>
            <person name="Kazmierczak K.M."/>
            <person name="Andrzejewski T.M."/>
            <person name="Davidsen T.M."/>
            <person name="Wayne K.J."/>
            <person name="Tettelin H."/>
            <person name="Glass J.I."/>
            <person name="Rusch D."/>
            <person name="Podicherti R."/>
            <person name="Tsui H.-C.T."/>
            <person name="Winkler M.E."/>
        </authorList>
    </citation>
    <scope>NUCLEOTIDE SEQUENCE</scope>
</reference>
<dbReference type="GO" id="GO:0009099">
    <property type="term" value="P:L-valine biosynthetic process"/>
    <property type="evidence" value="ECO:0007669"/>
    <property type="project" value="TreeGrafter"/>
</dbReference>
<dbReference type="Gene3D" id="3.40.50.970">
    <property type="match status" value="1"/>
</dbReference>
<dbReference type="InterPro" id="IPR011766">
    <property type="entry name" value="TPP_enzyme_TPP-bd"/>
</dbReference>
<evidence type="ECO:0000256" key="1">
    <source>
        <dbReference type="ARBA" id="ARBA00007812"/>
    </source>
</evidence>
<evidence type="ECO:0000313" key="3">
    <source>
        <dbReference type="EMBL" id="SVB33814.1"/>
    </source>
</evidence>
<organism evidence="3">
    <name type="scientific">marine metagenome</name>
    <dbReference type="NCBI Taxonomy" id="408172"/>
    <lineage>
        <taxon>unclassified sequences</taxon>
        <taxon>metagenomes</taxon>
        <taxon>ecological metagenomes</taxon>
    </lineage>
</organism>
<dbReference type="InterPro" id="IPR029061">
    <property type="entry name" value="THDP-binding"/>
</dbReference>
<comment type="similarity">
    <text evidence="1">Belongs to the TPP enzyme family.</text>
</comment>
<dbReference type="SUPFAM" id="SSF52518">
    <property type="entry name" value="Thiamin diphosphate-binding fold (THDP-binding)"/>
    <property type="match status" value="1"/>
</dbReference>
<dbReference type="GO" id="GO:0030976">
    <property type="term" value="F:thiamine pyrophosphate binding"/>
    <property type="evidence" value="ECO:0007669"/>
    <property type="project" value="InterPro"/>
</dbReference>
<dbReference type="Gene3D" id="3.40.50.1220">
    <property type="entry name" value="TPP-binding domain"/>
    <property type="match status" value="1"/>
</dbReference>
<dbReference type="EMBL" id="UINC01037794">
    <property type="protein sequence ID" value="SVB33814.1"/>
    <property type="molecule type" value="Genomic_DNA"/>
</dbReference>
<dbReference type="GO" id="GO:0009097">
    <property type="term" value="P:isoleucine biosynthetic process"/>
    <property type="evidence" value="ECO:0007669"/>
    <property type="project" value="TreeGrafter"/>
</dbReference>
<dbReference type="PANTHER" id="PTHR18968:SF167">
    <property type="entry name" value="ACETOLACTATE SYNTHASE LARGE SUBUNIT ILVB2-RELATED"/>
    <property type="match status" value="1"/>
</dbReference>
<dbReference type="Pfam" id="PF02775">
    <property type="entry name" value="TPP_enzyme_C"/>
    <property type="match status" value="1"/>
</dbReference>
<dbReference type="GO" id="GO:0005948">
    <property type="term" value="C:acetolactate synthase complex"/>
    <property type="evidence" value="ECO:0007669"/>
    <property type="project" value="TreeGrafter"/>
</dbReference>
<dbReference type="GO" id="GO:0003984">
    <property type="term" value="F:acetolactate synthase activity"/>
    <property type="evidence" value="ECO:0007669"/>
    <property type="project" value="TreeGrafter"/>
</dbReference>
<evidence type="ECO:0000259" key="2">
    <source>
        <dbReference type="Pfam" id="PF02775"/>
    </source>
</evidence>
<name>A0A382D6Z0_9ZZZZ</name>
<feature type="domain" description="Thiamine pyrophosphate enzyme TPP-binding" evidence="2">
    <location>
        <begin position="115"/>
        <end position="258"/>
    </location>
</feature>
<feature type="non-terminal residue" evidence="3">
    <location>
        <position position="1"/>
    </location>
</feature>
<proteinExistence type="inferred from homology"/>
<protein>
    <recommendedName>
        <fullName evidence="2">Thiamine pyrophosphate enzyme TPP-binding domain-containing protein</fullName>
    </recommendedName>
</protein>
<dbReference type="InterPro" id="IPR029035">
    <property type="entry name" value="DHS-like_NAD/FAD-binding_dom"/>
</dbReference>
<dbReference type="GO" id="GO:0050660">
    <property type="term" value="F:flavin adenine dinucleotide binding"/>
    <property type="evidence" value="ECO:0007669"/>
    <property type="project" value="TreeGrafter"/>
</dbReference>
<sequence length="279" mass="30145">AILVVGSRLHLAPKVPWAIQPHQKLIQIDADPEEVGRNYPTTVGINSDGRLGVEALLAELGGKTTSEWTDSEMSSIRQESSQRIREMAPMQVEIIETLRREMDDDAIMVAGTTDIGYWSHLAFPSLKPRSYLTSSYFATLGYAFPTALGAKVGNPNRQVVATSGDGGFGYCSSELATAVQEGINVVTVVFNNELLGASHIEQQNRLGGRVIGTRLHNPDFAQLAEVYGAMGVKLGSHQELGDALRTAFRAERPVVIEVPIPNLTPPFQIPPPTVEGISA</sequence>
<dbReference type="CDD" id="cd00568">
    <property type="entry name" value="TPP_enzymes"/>
    <property type="match status" value="1"/>
</dbReference>
<gene>
    <name evidence="3" type="ORF">METZ01_LOCUS186668</name>
</gene>
<dbReference type="PANTHER" id="PTHR18968">
    <property type="entry name" value="THIAMINE PYROPHOSPHATE ENZYMES"/>
    <property type="match status" value="1"/>
</dbReference>
<dbReference type="InterPro" id="IPR045229">
    <property type="entry name" value="TPP_enz"/>
</dbReference>
<dbReference type="AlphaFoldDB" id="A0A382D6Z0"/>
<accession>A0A382D6Z0</accession>
<dbReference type="SUPFAM" id="SSF52467">
    <property type="entry name" value="DHS-like NAD/FAD-binding domain"/>
    <property type="match status" value="1"/>
</dbReference>